<dbReference type="CDD" id="cd08439">
    <property type="entry name" value="PBP2_LrhA_like"/>
    <property type="match status" value="1"/>
</dbReference>
<evidence type="ECO:0000313" key="7">
    <source>
        <dbReference type="Proteomes" id="UP001222680"/>
    </source>
</evidence>
<evidence type="ECO:0000313" key="6">
    <source>
        <dbReference type="EMBL" id="WFN96390.1"/>
    </source>
</evidence>
<comment type="similarity">
    <text evidence="1">Belongs to the LysR transcriptional regulatory family.</text>
</comment>
<dbReference type="Proteomes" id="UP001222680">
    <property type="component" value="Chromosome"/>
</dbReference>
<reference evidence="6 7" key="1">
    <citation type="submission" date="2022-02" db="EMBL/GenBank/DDBJ databases">
        <title>Phenotypic, genotypic and serological characterization of Edwardsiella ictaluri from catfish and ornamental fish species.</title>
        <authorList>
            <person name="Rose D."/>
            <person name="Tekedar H.C."/>
            <person name="Waldbieser G.C."/>
            <person name="Aarattuthodi S."/>
            <person name="Griffin M.J."/>
        </authorList>
    </citation>
    <scope>NUCLEOTIDE SEQUENCE [LARGE SCALE GENOMIC DNA]</scope>
    <source>
        <strain evidence="6 7">13 TAL-140 K3</strain>
    </source>
</reference>
<dbReference type="PRINTS" id="PR00039">
    <property type="entry name" value="HTHLYSR"/>
</dbReference>
<proteinExistence type="inferred from homology"/>
<keyword evidence="3" id="KW-0238">DNA-binding</keyword>
<dbReference type="EMBL" id="CP092014">
    <property type="protein sequence ID" value="WFN96390.1"/>
    <property type="molecule type" value="Genomic_DNA"/>
</dbReference>
<dbReference type="Pfam" id="PF00126">
    <property type="entry name" value="HTH_1"/>
    <property type="match status" value="1"/>
</dbReference>
<name>A0ABY8GG90_EDWIC</name>
<accession>A0ABY8GG90</accession>
<gene>
    <name evidence="6" type="ORF">MAY91_16895</name>
</gene>
<evidence type="ECO:0000256" key="3">
    <source>
        <dbReference type="ARBA" id="ARBA00023125"/>
    </source>
</evidence>
<dbReference type="Gene3D" id="3.40.190.10">
    <property type="entry name" value="Periplasmic binding protein-like II"/>
    <property type="match status" value="2"/>
</dbReference>
<evidence type="ECO:0000256" key="2">
    <source>
        <dbReference type="ARBA" id="ARBA00023015"/>
    </source>
</evidence>
<keyword evidence="2" id="KW-0805">Transcription regulation</keyword>
<protein>
    <submittedName>
        <fullName evidence="6">LysR family transcriptional regulator</fullName>
    </submittedName>
</protein>
<feature type="domain" description="HTH lysR-type" evidence="5">
    <location>
        <begin position="38"/>
        <end position="95"/>
    </location>
</feature>
<dbReference type="SUPFAM" id="SSF53850">
    <property type="entry name" value="Periplasmic binding protein-like II"/>
    <property type="match status" value="1"/>
</dbReference>
<dbReference type="Pfam" id="PF03466">
    <property type="entry name" value="LysR_substrate"/>
    <property type="match status" value="1"/>
</dbReference>
<dbReference type="InterPro" id="IPR036388">
    <property type="entry name" value="WH-like_DNA-bd_sf"/>
</dbReference>
<dbReference type="InterPro" id="IPR000847">
    <property type="entry name" value="LysR_HTH_N"/>
</dbReference>
<evidence type="ECO:0000256" key="1">
    <source>
        <dbReference type="ARBA" id="ARBA00009437"/>
    </source>
</evidence>
<dbReference type="InterPro" id="IPR050176">
    <property type="entry name" value="LTTR"/>
</dbReference>
<dbReference type="InterPro" id="IPR036390">
    <property type="entry name" value="WH_DNA-bd_sf"/>
</dbReference>
<keyword evidence="4" id="KW-0804">Transcription</keyword>
<organism evidence="6 7">
    <name type="scientific">Edwardsiella ictaluri</name>
    <dbReference type="NCBI Taxonomy" id="67780"/>
    <lineage>
        <taxon>Bacteria</taxon>
        <taxon>Pseudomonadati</taxon>
        <taxon>Pseudomonadota</taxon>
        <taxon>Gammaproteobacteria</taxon>
        <taxon>Enterobacterales</taxon>
        <taxon>Hafniaceae</taxon>
        <taxon>Edwardsiella</taxon>
    </lineage>
</organism>
<dbReference type="PANTHER" id="PTHR30579:SF7">
    <property type="entry name" value="HTH-TYPE TRANSCRIPTIONAL REGULATOR LRHA-RELATED"/>
    <property type="match status" value="1"/>
</dbReference>
<dbReference type="Gene3D" id="1.10.10.10">
    <property type="entry name" value="Winged helix-like DNA-binding domain superfamily/Winged helix DNA-binding domain"/>
    <property type="match status" value="1"/>
</dbReference>
<dbReference type="PROSITE" id="PS50931">
    <property type="entry name" value="HTH_LYSR"/>
    <property type="match status" value="1"/>
</dbReference>
<evidence type="ECO:0000256" key="4">
    <source>
        <dbReference type="ARBA" id="ARBA00023163"/>
    </source>
</evidence>
<evidence type="ECO:0000259" key="5">
    <source>
        <dbReference type="PROSITE" id="PS50931"/>
    </source>
</evidence>
<dbReference type="PANTHER" id="PTHR30579">
    <property type="entry name" value="TRANSCRIPTIONAL REGULATOR"/>
    <property type="match status" value="1"/>
</dbReference>
<dbReference type="InterPro" id="IPR005119">
    <property type="entry name" value="LysR_subst-bd"/>
</dbReference>
<sequence length="333" mass="37055">MDVMKSGSHVIPVQPTEGITEMMKGQTMIQIQRPIPNLELDLLRTFIAVVEGNSFAAAAESVHRTQSAISQQMQRLESLIGKELFVRSGRGKSLTEHGVKMLGYARRILNLNDEACLSLMYDDVDGVLRIGSPDDTANTILPELLARFSKAYPRLIIEIVVKRSPFLMEALKNDEIDMAISTTECTDYSGFILRSSPSLWFCGLNYKFDADTPLPLVSLDEPSTYRNMAINHLERFGIPWRIAYTATTLSGARAAVAAGLGVMARSIELFGDDLCILGESEGLPKLPNIKFNLYIRRNNPPKAAKVLFESLYQENFSPERPYVNAVISKETLC</sequence>
<keyword evidence="7" id="KW-1185">Reference proteome</keyword>
<dbReference type="SUPFAM" id="SSF46785">
    <property type="entry name" value="Winged helix' DNA-binding domain"/>
    <property type="match status" value="1"/>
</dbReference>